<proteinExistence type="predicted"/>
<protein>
    <submittedName>
        <fullName evidence="1">Uncharacterized protein</fullName>
    </submittedName>
</protein>
<keyword evidence="2" id="KW-1185">Reference proteome</keyword>
<evidence type="ECO:0000313" key="1">
    <source>
        <dbReference type="EMBL" id="CAH3034848.1"/>
    </source>
</evidence>
<dbReference type="EMBL" id="CALNXK010000003">
    <property type="protein sequence ID" value="CAH3034848.1"/>
    <property type="molecule type" value="Genomic_DNA"/>
</dbReference>
<evidence type="ECO:0000313" key="2">
    <source>
        <dbReference type="Proteomes" id="UP001159405"/>
    </source>
</evidence>
<organism evidence="1 2">
    <name type="scientific">Porites lobata</name>
    <dbReference type="NCBI Taxonomy" id="104759"/>
    <lineage>
        <taxon>Eukaryota</taxon>
        <taxon>Metazoa</taxon>
        <taxon>Cnidaria</taxon>
        <taxon>Anthozoa</taxon>
        <taxon>Hexacorallia</taxon>
        <taxon>Scleractinia</taxon>
        <taxon>Fungiina</taxon>
        <taxon>Poritidae</taxon>
        <taxon>Porites</taxon>
    </lineage>
</organism>
<gene>
    <name evidence="1" type="ORF">PLOB_00025386</name>
</gene>
<name>A0ABN8MT42_9CNID</name>
<reference evidence="1 2" key="1">
    <citation type="submission" date="2022-05" db="EMBL/GenBank/DDBJ databases">
        <authorList>
            <consortium name="Genoscope - CEA"/>
            <person name="William W."/>
        </authorList>
    </citation>
    <scope>NUCLEOTIDE SEQUENCE [LARGE SCALE GENOMIC DNA]</scope>
</reference>
<feature type="non-terminal residue" evidence="1">
    <location>
        <position position="1"/>
    </location>
</feature>
<accession>A0ABN8MT42</accession>
<comment type="caution">
    <text evidence="1">The sequence shown here is derived from an EMBL/GenBank/DDBJ whole genome shotgun (WGS) entry which is preliminary data.</text>
</comment>
<dbReference type="Proteomes" id="UP001159405">
    <property type="component" value="Unassembled WGS sequence"/>
</dbReference>
<sequence length="99" mass="11361">QTETKQFNFRLHSPFSFLWTSLPPFTTSRTFESLLIYLVCIINCLSKLHVSSVSFPPIEGYKSTTSTAVSRSESQPFSRFSKYVRLIDPWSNSLKECQG</sequence>